<dbReference type="SUPFAM" id="SSF51717">
    <property type="entry name" value="Dihydropteroate synthetase-like"/>
    <property type="match status" value="1"/>
</dbReference>
<keyword evidence="7 9" id="KW-0460">Magnesium</keyword>
<comment type="pathway">
    <text evidence="3 9">Cofactor biosynthesis; tetrahydrofolate biosynthesis; 7,8-dihydrofolate from 2-amino-4-hydroxy-6-hydroxymethyl-7,8-dihydropteridine diphosphate and 4-aminobenzoate: step 1/2.</text>
</comment>
<evidence type="ECO:0000259" key="10">
    <source>
        <dbReference type="PROSITE" id="PS50972"/>
    </source>
</evidence>
<dbReference type="NCBIfam" id="TIGR01496">
    <property type="entry name" value="DHPS"/>
    <property type="match status" value="1"/>
</dbReference>
<evidence type="ECO:0000256" key="2">
    <source>
        <dbReference type="ARBA" id="ARBA00001946"/>
    </source>
</evidence>
<dbReference type="PROSITE" id="PS00793">
    <property type="entry name" value="DHPS_2"/>
    <property type="match status" value="1"/>
</dbReference>
<dbReference type="CDD" id="cd00739">
    <property type="entry name" value="DHPS"/>
    <property type="match status" value="1"/>
</dbReference>
<evidence type="ECO:0000313" key="12">
    <source>
        <dbReference type="Proteomes" id="UP001500359"/>
    </source>
</evidence>
<dbReference type="Pfam" id="PF00809">
    <property type="entry name" value="Pterin_bind"/>
    <property type="match status" value="1"/>
</dbReference>
<organism evidence="11 12">
    <name type="scientific">Aliiglaciecola litoralis</name>
    <dbReference type="NCBI Taxonomy" id="582857"/>
    <lineage>
        <taxon>Bacteria</taxon>
        <taxon>Pseudomonadati</taxon>
        <taxon>Pseudomonadota</taxon>
        <taxon>Gammaproteobacteria</taxon>
        <taxon>Alteromonadales</taxon>
        <taxon>Alteromonadaceae</taxon>
        <taxon>Aliiglaciecola</taxon>
    </lineage>
</organism>
<proteinExistence type="inferred from homology"/>
<name>A0ABN1LLH3_9ALTE</name>
<comment type="function">
    <text evidence="9">Catalyzes the condensation of para-aminobenzoate (pABA) with 6-hydroxymethyl-7,8-dihydropterin diphosphate (DHPt-PP) to form 7,8-dihydropteroate (H2Pte), the immediate precursor of folate derivatives.</text>
</comment>
<dbReference type="InterPro" id="IPR006390">
    <property type="entry name" value="DHP_synth_dom"/>
</dbReference>
<dbReference type="InterPro" id="IPR045031">
    <property type="entry name" value="DHP_synth-like"/>
</dbReference>
<evidence type="ECO:0000256" key="4">
    <source>
        <dbReference type="ARBA" id="ARBA00012458"/>
    </source>
</evidence>
<dbReference type="PANTHER" id="PTHR20941:SF1">
    <property type="entry name" value="FOLIC ACID SYNTHESIS PROTEIN FOL1"/>
    <property type="match status" value="1"/>
</dbReference>
<evidence type="ECO:0000256" key="6">
    <source>
        <dbReference type="ARBA" id="ARBA00022723"/>
    </source>
</evidence>
<comment type="caution">
    <text evidence="11">The sequence shown here is derived from an EMBL/GenBank/DDBJ whole genome shotgun (WGS) entry which is preliminary data.</text>
</comment>
<feature type="domain" description="Pterin-binding" evidence="10">
    <location>
        <begin position="17"/>
        <end position="269"/>
    </location>
</feature>
<evidence type="ECO:0000313" key="11">
    <source>
        <dbReference type="EMBL" id="GAA0857580.1"/>
    </source>
</evidence>
<sequence length="279" mass="30135">MIKAMQFNQACLDLSQPKVMGILNVTPDSFSDGGQHNSVEAAIEQARLMIEDGASIIDVGGESTRPGAAEVSLQQELDRTIPVIEGICARFDTLVSIDTSKASVMQHAVNAGARLINDVRALREENALEAAAKSGAYVCLMHMQGQPRSMQQQPTYDEVVTDVSDFLSERMAKCVAAGIPKSKLIIDPGFGFGKSLSHNYQLLNRLEHFRSLDVPMLIGVSRKSMIGNLLNREVGERLAGSLAAATVAMMKGAHILRVHDVKQTVDAVKVVSALSTFKE</sequence>
<gene>
    <name evidence="11" type="primary">folP</name>
    <name evidence="11" type="ORF">GCM10009114_23930</name>
</gene>
<dbReference type="PROSITE" id="PS00792">
    <property type="entry name" value="DHPS_1"/>
    <property type="match status" value="1"/>
</dbReference>
<evidence type="ECO:0000256" key="9">
    <source>
        <dbReference type="RuleBase" id="RU361205"/>
    </source>
</evidence>
<accession>A0ABN1LLH3</accession>
<evidence type="ECO:0000256" key="5">
    <source>
        <dbReference type="ARBA" id="ARBA00022679"/>
    </source>
</evidence>
<dbReference type="EC" id="2.5.1.15" evidence="4 9"/>
<dbReference type="PROSITE" id="PS50972">
    <property type="entry name" value="PTERIN_BINDING"/>
    <property type="match status" value="1"/>
</dbReference>
<keyword evidence="8 9" id="KW-0289">Folate biosynthesis</keyword>
<dbReference type="InterPro" id="IPR000489">
    <property type="entry name" value="Pterin-binding_dom"/>
</dbReference>
<comment type="cofactor">
    <cofactor evidence="2 9">
        <name>Mg(2+)</name>
        <dbReference type="ChEBI" id="CHEBI:18420"/>
    </cofactor>
</comment>
<evidence type="ECO:0000256" key="7">
    <source>
        <dbReference type="ARBA" id="ARBA00022842"/>
    </source>
</evidence>
<keyword evidence="6 9" id="KW-0479">Metal-binding</keyword>
<evidence type="ECO:0000256" key="1">
    <source>
        <dbReference type="ARBA" id="ARBA00000012"/>
    </source>
</evidence>
<evidence type="ECO:0000256" key="3">
    <source>
        <dbReference type="ARBA" id="ARBA00004763"/>
    </source>
</evidence>
<protein>
    <recommendedName>
        <fullName evidence="4 9">Dihydropteroate synthase</fullName>
        <shortName evidence="9">DHPS</shortName>
        <ecNumber evidence="4 9">2.5.1.15</ecNumber>
    </recommendedName>
    <alternativeName>
        <fullName evidence="9">Dihydropteroate pyrophosphorylase</fullName>
    </alternativeName>
</protein>
<dbReference type="Gene3D" id="3.20.20.20">
    <property type="entry name" value="Dihydropteroate synthase-like"/>
    <property type="match status" value="1"/>
</dbReference>
<comment type="similarity">
    <text evidence="9">Belongs to the DHPS family.</text>
</comment>
<evidence type="ECO:0000256" key="8">
    <source>
        <dbReference type="ARBA" id="ARBA00022909"/>
    </source>
</evidence>
<keyword evidence="12" id="KW-1185">Reference proteome</keyword>
<dbReference type="EMBL" id="BAAAFD010000006">
    <property type="protein sequence ID" value="GAA0857580.1"/>
    <property type="molecule type" value="Genomic_DNA"/>
</dbReference>
<reference evidence="11 12" key="1">
    <citation type="journal article" date="2019" name="Int. J. Syst. Evol. Microbiol.">
        <title>The Global Catalogue of Microorganisms (GCM) 10K type strain sequencing project: providing services to taxonomists for standard genome sequencing and annotation.</title>
        <authorList>
            <consortium name="The Broad Institute Genomics Platform"/>
            <consortium name="The Broad Institute Genome Sequencing Center for Infectious Disease"/>
            <person name="Wu L."/>
            <person name="Ma J."/>
        </authorList>
    </citation>
    <scope>NUCLEOTIDE SEQUENCE [LARGE SCALE GENOMIC DNA]</scope>
    <source>
        <strain evidence="11 12">JCM 15896</strain>
    </source>
</reference>
<comment type="catalytic activity">
    <reaction evidence="1">
        <text>(7,8-dihydropterin-6-yl)methyl diphosphate + 4-aminobenzoate = 7,8-dihydropteroate + diphosphate</text>
        <dbReference type="Rhea" id="RHEA:19949"/>
        <dbReference type="ChEBI" id="CHEBI:17836"/>
        <dbReference type="ChEBI" id="CHEBI:17839"/>
        <dbReference type="ChEBI" id="CHEBI:33019"/>
        <dbReference type="ChEBI" id="CHEBI:72950"/>
        <dbReference type="EC" id="2.5.1.15"/>
    </reaction>
</comment>
<dbReference type="PANTHER" id="PTHR20941">
    <property type="entry name" value="FOLATE SYNTHESIS PROTEINS"/>
    <property type="match status" value="1"/>
</dbReference>
<dbReference type="Proteomes" id="UP001500359">
    <property type="component" value="Unassembled WGS sequence"/>
</dbReference>
<dbReference type="InterPro" id="IPR011005">
    <property type="entry name" value="Dihydropteroate_synth-like_sf"/>
</dbReference>
<keyword evidence="5 9" id="KW-0808">Transferase</keyword>